<evidence type="ECO:0000313" key="2">
    <source>
        <dbReference type="EMBL" id="SUS08288.1"/>
    </source>
</evidence>
<proteinExistence type="predicted"/>
<name>A0A380TJE6_9ZZZZ</name>
<dbReference type="EMBL" id="UIDG01000579">
    <property type="protein sequence ID" value="SUS08288.1"/>
    <property type="molecule type" value="Genomic_DNA"/>
</dbReference>
<dbReference type="AlphaFoldDB" id="A0A380TJE6"/>
<gene>
    <name evidence="1" type="ORF">DF3PB_3460003</name>
    <name evidence="2" type="ORF">DF3PB_620014</name>
</gene>
<evidence type="ECO:0000313" key="1">
    <source>
        <dbReference type="EMBL" id="SUS06909.1"/>
    </source>
</evidence>
<accession>A0A380TJE6</accession>
<reference evidence="2" key="1">
    <citation type="submission" date="2018-07" db="EMBL/GenBank/DDBJ databases">
        <authorList>
            <person name="Quirk P.G."/>
            <person name="Krulwich T.A."/>
        </authorList>
    </citation>
    <scope>NUCLEOTIDE SEQUENCE</scope>
</reference>
<protein>
    <submittedName>
        <fullName evidence="2">Uncharacterized protein</fullName>
    </submittedName>
</protein>
<sequence>MRRVPGHGFKWVVYMLRRATFGVLALVCAAAIAAPAGAAAVKAAKPRACVSNSEKLALDTRVLQTELLIGALSCGQGEQYNQFVSSFQPQLQEQGSHLISLFNRIHGAKGTDKLNEFVTNLANDASKRSQNIGHGYCYFTWDIFYEAFDTAPESFPKLVDKPWIPVRHGFSSCETS</sequence>
<organism evidence="2">
    <name type="scientific">metagenome</name>
    <dbReference type="NCBI Taxonomy" id="256318"/>
    <lineage>
        <taxon>unclassified sequences</taxon>
        <taxon>metagenomes</taxon>
    </lineage>
</organism>
<dbReference type="EMBL" id="UIDG01000275">
    <property type="protein sequence ID" value="SUS06909.1"/>
    <property type="molecule type" value="Genomic_DNA"/>
</dbReference>